<dbReference type="STRING" id="661399.AQJ67_19725"/>
<dbReference type="AlphaFoldDB" id="A0A101U244"/>
<sequence length="106" mass="10961">MATTLETITQVLTETFPIDAADITPERTFEDLGLDSLALLEMGLAVQESTGITLNDTELPKTVGQLVTLLDTARPDTAQTDSAQADSAQADTAPAAPALAATDNSA</sequence>
<proteinExistence type="predicted"/>
<accession>A0A101U244</accession>
<protein>
    <recommendedName>
        <fullName evidence="2">Carrier domain-containing protein</fullName>
    </recommendedName>
</protein>
<evidence type="ECO:0000259" key="2">
    <source>
        <dbReference type="PROSITE" id="PS50075"/>
    </source>
</evidence>
<dbReference type="Gene3D" id="1.10.1200.10">
    <property type="entry name" value="ACP-like"/>
    <property type="match status" value="1"/>
</dbReference>
<comment type="caution">
    <text evidence="3">The sequence shown here is derived from an EMBL/GenBank/DDBJ whole genome shotgun (WGS) entry which is preliminary data.</text>
</comment>
<dbReference type="RefSeq" id="WP_062720305.1">
    <property type="nucleotide sequence ID" value="NZ_KQ948929.1"/>
</dbReference>
<keyword evidence="4" id="KW-1185">Reference proteome</keyword>
<dbReference type="InterPro" id="IPR036736">
    <property type="entry name" value="ACP-like_sf"/>
</dbReference>
<feature type="region of interest" description="Disordered" evidence="1">
    <location>
        <begin position="74"/>
        <end position="106"/>
    </location>
</feature>
<dbReference type="EMBL" id="LMWY01000023">
    <property type="protein sequence ID" value="KUO02686.1"/>
    <property type="molecule type" value="Genomic_DNA"/>
</dbReference>
<dbReference type="OrthoDB" id="6978112at2"/>
<organism evidence="3 4">
    <name type="scientific">Streptomyces caeruleatus</name>
    <dbReference type="NCBI Taxonomy" id="661399"/>
    <lineage>
        <taxon>Bacteria</taxon>
        <taxon>Bacillati</taxon>
        <taxon>Actinomycetota</taxon>
        <taxon>Actinomycetes</taxon>
        <taxon>Kitasatosporales</taxon>
        <taxon>Streptomycetaceae</taxon>
        <taxon>Streptomyces</taxon>
    </lineage>
</organism>
<feature type="domain" description="Carrier" evidence="2">
    <location>
        <begin position="2"/>
        <end position="80"/>
    </location>
</feature>
<evidence type="ECO:0000313" key="4">
    <source>
        <dbReference type="Proteomes" id="UP000053429"/>
    </source>
</evidence>
<evidence type="ECO:0000256" key="1">
    <source>
        <dbReference type="SAM" id="MobiDB-lite"/>
    </source>
</evidence>
<dbReference type="InterPro" id="IPR009081">
    <property type="entry name" value="PP-bd_ACP"/>
</dbReference>
<dbReference type="PROSITE" id="PS50075">
    <property type="entry name" value="CARRIER"/>
    <property type="match status" value="1"/>
</dbReference>
<reference evidence="3 4" key="1">
    <citation type="submission" date="2015-10" db="EMBL/GenBank/DDBJ databases">
        <title>Draft genome sequence of Streptomyces caeruleatus NRRL B-24802, type strain for the species Streptomyces caeruleatus.</title>
        <authorList>
            <person name="Ruckert C."/>
            <person name="Winkler A."/>
            <person name="Kalinowski J."/>
            <person name="Kampfer P."/>
            <person name="Glaeser S."/>
        </authorList>
    </citation>
    <scope>NUCLEOTIDE SEQUENCE [LARGE SCALE GENOMIC DNA]</scope>
    <source>
        <strain evidence="3 4">NRRL B-24802</strain>
    </source>
</reference>
<name>A0A101U244_9ACTN</name>
<evidence type="ECO:0000313" key="3">
    <source>
        <dbReference type="EMBL" id="KUO02686.1"/>
    </source>
</evidence>
<feature type="compositionally biased region" description="Low complexity" evidence="1">
    <location>
        <begin position="75"/>
        <end position="106"/>
    </location>
</feature>
<dbReference type="Proteomes" id="UP000053429">
    <property type="component" value="Unassembled WGS sequence"/>
</dbReference>
<gene>
    <name evidence="3" type="ORF">AQJ67_19725</name>
</gene>
<dbReference type="Pfam" id="PF00550">
    <property type="entry name" value="PP-binding"/>
    <property type="match status" value="1"/>
</dbReference>
<dbReference type="SUPFAM" id="SSF47336">
    <property type="entry name" value="ACP-like"/>
    <property type="match status" value="1"/>
</dbReference>